<evidence type="ECO:0000313" key="3">
    <source>
        <dbReference type="Proteomes" id="UP000189628"/>
    </source>
</evidence>
<dbReference type="EMBL" id="CP019911">
    <property type="protein sequence ID" value="AQW28639.1"/>
    <property type="molecule type" value="Genomic_DNA"/>
</dbReference>
<proteinExistence type="predicted"/>
<evidence type="ECO:0000313" key="2">
    <source>
        <dbReference type="EMBL" id="AQW28639.1"/>
    </source>
</evidence>
<keyword evidence="1" id="KW-1133">Transmembrane helix</keyword>
<dbReference type="AlphaFoldDB" id="A0A1U9VDB1"/>
<keyword evidence="1" id="KW-0812">Transmembrane</keyword>
<accession>A0A1U9VDB1</accession>
<organism evidence="2 3">
    <name type="scientific">blood disease bacterium A2-HR MARDI</name>
    <dbReference type="NCBI Taxonomy" id="1944648"/>
    <lineage>
        <taxon>Bacteria</taxon>
        <taxon>Pseudomonadati</taxon>
        <taxon>Pseudomonadota</taxon>
        <taxon>Betaproteobacteria</taxon>
        <taxon>Burkholderiales</taxon>
        <taxon>Burkholderiaceae</taxon>
        <taxon>Ralstonia</taxon>
        <taxon>Ralstonia solanacearum species complex</taxon>
    </lineage>
</organism>
<dbReference type="Proteomes" id="UP000189628">
    <property type="component" value="Chromosome"/>
</dbReference>
<sequence>MDFLYRTQEWLADRVRWIQYPNVRKVVRKPDWQPYRDSAIVQIDRNSDKTRLSWGGAVLLLMYAALALVIAVPVIVIGCIIVWSAISSLF</sequence>
<feature type="transmembrane region" description="Helical" evidence="1">
    <location>
        <begin position="57"/>
        <end position="86"/>
    </location>
</feature>
<keyword evidence="1" id="KW-0472">Membrane</keyword>
<reference evidence="2 3" key="1">
    <citation type="submission" date="2017-02" db="EMBL/GenBank/DDBJ databases">
        <title>Blood Disease Bacterium A2-HR MARDI.</title>
        <authorList>
            <person name="Badrun R."/>
            <person name="Abu Bakar N."/>
            <person name="Laboh R."/>
        </authorList>
    </citation>
    <scope>NUCLEOTIDE SEQUENCE [LARGE SCALE GENOMIC DNA]</scope>
    <source>
        <strain evidence="2 3">A2-HR MARDI</strain>
    </source>
</reference>
<name>A0A1U9VDB1_9RALS</name>
<gene>
    <name evidence="2" type="ORF">B0B51_00435</name>
</gene>
<evidence type="ECO:0000256" key="1">
    <source>
        <dbReference type="SAM" id="Phobius"/>
    </source>
</evidence>
<dbReference type="RefSeq" id="WP_078221546.1">
    <property type="nucleotide sequence ID" value="NZ_CP019911.1"/>
</dbReference>
<protein>
    <submittedName>
        <fullName evidence="2">Uncharacterized protein</fullName>
    </submittedName>
</protein>